<accession>A0AAF0IRC0</accession>
<evidence type="ECO:0000256" key="1">
    <source>
        <dbReference type="ARBA" id="ARBA00006379"/>
    </source>
</evidence>
<keyword evidence="2 9" id="KW-0158">Chromosome</keyword>
<keyword evidence="9" id="KW-0539">Nucleus</keyword>
<evidence type="ECO:0000259" key="10">
    <source>
        <dbReference type="Pfam" id="PF08234"/>
    </source>
</evidence>
<dbReference type="Gene3D" id="3.30.457.50">
    <property type="entry name" value="Chromosome segregation protein Spc25"/>
    <property type="match status" value="1"/>
</dbReference>
<evidence type="ECO:0000313" key="12">
    <source>
        <dbReference type="Proteomes" id="UP001216638"/>
    </source>
</evidence>
<comment type="function">
    <text evidence="9">Acts as a component of the essential kinetochore-associated NDC80 complex, which is required for chromosome segregation and spindle checkpoint activity.</text>
</comment>
<keyword evidence="7 9" id="KW-0131">Cell cycle</keyword>
<evidence type="ECO:0000256" key="9">
    <source>
        <dbReference type="RuleBase" id="RU367150"/>
    </source>
</evidence>
<dbReference type="AlphaFoldDB" id="A0AAF0IRC0"/>
<keyword evidence="4 9" id="KW-0498">Mitosis</keyword>
<dbReference type="GO" id="GO:0031262">
    <property type="term" value="C:Ndc80 complex"/>
    <property type="evidence" value="ECO:0007669"/>
    <property type="project" value="InterPro"/>
</dbReference>
<reference evidence="11" key="1">
    <citation type="submission" date="2023-03" db="EMBL/GenBank/DDBJ databases">
        <title>Mating type loci evolution in Malassezia.</title>
        <authorList>
            <person name="Coelho M.A."/>
        </authorList>
    </citation>
    <scope>NUCLEOTIDE SEQUENCE</scope>
    <source>
        <strain evidence="11">CBS 14135</strain>
    </source>
</reference>
<dbReference type="GO" id="GO:0051301">
    <property type="term" value="P:cell division"/>
    <property type="evidence" value="ECO:0007669"/>
    <property type="project" value="UniProtKB-UniRule"/>
</dbReference>
<sequence>MSASGAEDDAEAGAGVLDFSALNASIEQFARRFEQYVHDTVAASDAERLAADTHRVEAHEQRKALEREREATKHAQKRLWDTVAAERDADAALRARVQNLHAQRASLVQRTASLTTEVAEIRAQIEARRAQKQDQMRRLRAQVARNAPELVVLQQCTGLAIEATERPSTLRLVYDHLAPHAAPCTLDLDVGGGKMSVPHHDRRLSEPTVRALLRTLNASGDVYAFLKAVRRAMQDAVRN</sequence>
<keyword evidence="5 9" id="KW-0995">Kinetochore</keyword>
<dbReference type="Proteomes" id="UP001216638">
    <property type="component" value="Chromosome 5"/>
</dbReference>
<keyword evidence="6" id="KW-0175">Coiled coil</keyword>
<keyword evidence="8 9" id="KW-0137">Centromere</keyword>
<evidence type="ECO:0000256" key="8">
    <source>
        <dbReference type="ARBA" id="ARBA00023328"/>
    </source>
</evidence>
<evidence type="ECO:0000256" key="6">
    <source>
        <dbReference type="ARBA" id="ARBA00023054"/>
    </source>
</evidence>
<proteinExistence type="inferred from homology"/>
<comment type="subunit">
    <text evidence="9">Component of the NDC80 complex.</text>
</comment>
<dbReference type="EMBL" id="CP119955">
    <property type="protein sequence ID" value="WFC96931.1"/>
    <property type="molecule type" value="Genomic_DNA"/>
</dbReference>
<gene>
    <name evidence="11" type="ORF">MBRA1_003597</name>
</gene>
<dbReference type="InterPro" id="IPR013255">
    <property type="entry name" value="Spc25_C"/>
</dbReference>
<dbReference type="GO" id="GO:0005634">
    <property type="term" value="C:nucleus"/>
    <property type="evidence" value="ECO:0007669"/>
    <property type="project" value="UniProtKB-SubCell"/>
</dbReference>
<organism evidence="11 12">
    <name type="scientific">Malassezia brasiliensis</name>
    <dbReference type="NCBI Taxonomy" id="1821822"/>
    <lineage>
        <taxon>Eukaryota</taxon>
        <taxon>Fungi</taxon>
        <taxon>Dikarya</taxon>
        <taxon>Basidiomycota</taxon>
        <taxon>Ustilaginomycotina</taxon>
        <taxon>Malasseziomycetes</taxon>
        <taxon>Malasseziales</taxon>
        <taxon>Malasseziaceae</taxon>
        <taxon>Malassezia</taxon>
    </lineage>
</organism>
<comment type="subcellular location">
    <subcellularLocation>
        <location evidence="9">Nucleus</location>
    </subcellularLocation>
    <subcellularLocation>
        <location evidence="9">Chromosome</location>
        <location evidence="9">Centromere</location>
        <location evidence="9">Kinetochore</location>
    </subcellularLocation>
</comment>
<evidence type="ECO:0000256" key="5">
    <source>
        <dbReference type="ARBA" id="ARBA00022838"/>
    </source>
</evidence>
<dbReference type="CDD" id="cd23784">
    <property type="entry name" value="RWD_Spc25"/>
    <property type="match status" value="1"/>
</dbReference>
<keyword evidence="12" id="KW-1185">Reference proteome</keyword>
<dbReference type="GO" id="GO:0007059">
    <property type="term" value="P:chromosome segregation"/>
    <property type="evidence" value="ECO:0007669"/>
    <property type="project" value="InterPro"/>
</dbReference>
<evidence type="ECO:0000256" key="3">
    <source>
        <dbReference type="ARBA" id="ARBA00022618"/>
    </source>
</evidence>
<evidence type="ECO:0000256" key="7">
    <source>
        <dbReference type="ARBA" id="ARBA00023306"/>
    </source>
</evidence>
<feature type="domain" description="Chromosome segregation protein Spc25 C-terminal" evidence="10">
    <location>
        <begin position="167"/>
        <end position="233"/>
    </location>
</feature>
<dbReference type="Pfam" id="PF08234">
    <property type="entry name" value="Spindle_Spc25"/>
    <property type="match status" value="1"/>
</dbReference>
<keyword evidence="3 9" id="KW-0132">Cell division</keyword>
<evidence type="ECO:0000313" key="11">
    <source>
        <dbReference type="EMBL" id="WFC96931.1"/>
    </source>
</evidence>
<protein>
    <recommendedName>
        <fullName evidence="9">Kinetochore protein SPC25</fullName>
    </recommendedName>
</protein>
<evidence type="ECO:0000256" key="4">
    <source>
        <dbReference type="ARBA" id="ARBA00022776"/>
    </source>
</evidence>
<evidence type="ECO:0000256" key="2">
    <source>
        <dbReference type="ARBA" id="ARBA00022454"/>
    </source>
</evidence>
<comment type="similarity">
    <text evidence="1 9">Belongs to the SPC25 family.</text>
</comment>
<name>A0AAF0IRC0_9BASI</name>